<comment type="similarity">
    <text evidence="1">Belongs to the small GTPase superfamily. Rab family.</text>
</comment>
<comment type="function">
    <text evidence="10">The small GTPases Rab are key regulators of intracellular membrane trafficking, from the formation of transport vesicles to their fusion with membranes. Rabs cycle between an inactive GDP-bound form and an active GTP-bound form that is able to recruit to membranes different set of downstream effectors directly responsible for vesicle formation, movement, tethering and fusion. RAB25 regulates epithelial cell differentiation, proliferation and survival, thereby playing key roles in tumorigenesis. Promotes invasive migration of cells in which it functions to localize and maintain integrin alpha-V/beta-1 at the tips of extending pseudopodia. Involved in the regulation of epithelial morphogenesis through the control of CLDN4 expression and localization at tight junctions. May selectively regulate the apical recycling pathway. Together with MYO5B regulates transcytosis.</text>
</comment>
<dbReference type="NCBIfam" id="TIGR00231">
    <property type="entry name" value="small_GTP"/>
    <property type="match status" value="1"/>
</dbReference>
<evidence type="ECO:0000256" key="10">
    <source>
        <dbReference type="ARBA" id="ARBA00055320"/>
    </source>
</evidence>
<evidence type="ECO:0000256" key="7">
    <source>
        <dbReference type="ARBA" id="ARBA00037836"/>
    </source>
</evidence>
<name>A0AAJ7QDG3_LATCA</name>
<evidence type="ECO:0000256" key="4">
    <source>
        <dbReference type="ARBA" id="ARBA00023136"/>
    </source>
</evidence>
<dbReference type="InterPro" id="IPR027417">
    <property type="entry name" value="P-loop_NTPase"/>
</dbReference>
<keyword evidence="6" id="KW-0636">Prenylation</keyword>
<dbReference type="GeneID" id="108897812"/>
<protein>
    <recommendedName>
        <fullName evidence="9">Ras-related protein Rab-25</fullName>
    </recommendedName>
</protein>
<dbReference type="SMART" id="SM00174">
    <property type="entry name" value="RHO"/>
    <property type="match status" value="1"/>
</dbReference>
<keyword evidence="5" id="KW-0449">Lipoprotein</keyword>
<dbReference type="SMART" id="SM00176">
    <property type="entry name" value="RAN"/>
    <property type="match status" value="1"/>
</dbReference>
<dbReference type="SMART" id="SM00175">
    <property type="entry name" value="RAB"/>
    <property type="match status" value="1"/>
</dbReference>
<dbReference type="PROSITE" id="PS51419">
    <property type="entry name" value="RAB"/>
    <property type="match status" value="1"/>
</dbReference>
<evidence type="ECO:0000256" key="5">
    <source>
        <dbReference type="ARBA" id="ARBA00023288"/>
    </source>
</evidence>
<evidence type="ECO:0000256" key="6">
    <source>
        <dbReference type="ARBA" id="ARBA00023289"/>
    </source>
</evidence>
<dbReference type="Proteomes" id="UP000694890">
    <property type="component" value="Linkage group LG3"/>
</dbReference>
<evidence type="ECO:0000313" key="13">
    <source>
        <dbReference type="Proteomes" id="UP000694890"/>
    </source>
</evidence>
<dbReference type="AlphaFoldDB" id="A0AAJ7QDG3"/>
<evidence type="ECO:0000256" key="8">
    <source>
        <dbReference type="ARBA" id="ARBA00037868"/>
    </source>
</evidence>
<comment type="subcellular location">
    <subcellularLocation>
        <location evidence="7">Cell projection</location>
        <location evidence="7">Pseudopodium membrane</location>
    </subcellularLocation>
    <subcellularLocation>
        <location evidence="8">Endomembrane system</location>
        <topology evidence="8">Lipid-anchor</topology>
    </subcellularLocation>
</comment>
<dbReference type="GO" id="GO:0031260">
    <property type="term" value="C:pseudopodium membrane"/>
    <property type="evidence" value="ECO:0007669"/>
    <property type="project" value="UniProtKB-SubCell"/>
</dbReference>
<evidence type="ECO:0000313" key="14">
    <source>
        <dbReference type="RefSeq" id="XP_018553119.1"/>
    </source>
</evidence>
<dbReference type="InterPro" id="IPR001806">
    <property type="entry name" value="Small_GTPase"/>
</dbReference>
<dbReference type="InterPro" id="IPR005225">
    <property type="entry name" value="Small_GTP-bd"/>
</dbReference>
<dbReference type="CDD" id="cd01868">
    <property type="entry name" value="Rab11_like"/>
    <property type="match status" value="1"/>
</dbReference>
<feature type="compositionally biased region" description="Basic and acidic residues" evidence="12">
    <location>
        <begin position="201"/>
        <end position="211"/>
    </location>
</feature>
<dbReference type="InterPro" id="IPR050209">
    <property type="entry name" value="Rab_GTPases_membrane_traffic"/>
</dbReference>
<gene>
    <name evidence="14" type="primary">LOC108897812</name>
</gene>
<feature type="region of interest" description="Disordered" evidence="12">
    <location>
        <begin position="191"/>
        <end position="211"/>
    </location>
</feature>
<organism evidence="13 14">
    <name type="scientific">Lates calcarifer</name>
    <name type="common">Barramundi</name>
    <name type="synonym">Holocentrus calcarifer</name>
    <dbReference type="NCBI Taxonomy" id="8187"/>
    <lineage>
        <taxon>Eukaryota</taxon>
        <taxon>Metazoa</taxon>
        <taxon>Chordata</taxon>
        <taxon>Craniata</taxon>
        <taxon>Vertebrata</taxon>
        <taxon>Euteleostomi</taxon>
        <taxon>Actinopterygii</taxon>
        <taxon>Neopterygii</taxon>
        <taxon>Teleostei</taxon>
        <taxon>Neoteleostei</taxon>
        <taxon>Acanthomorphata</taxon>
        <taxon>Carangaria</taxon>
        <taxon>Carangaria incertae sedis</taxon>
        <taxon>Centropomidae</taxon>
        <taxon>Lates</taxon>
    </lineage>
</organism>
<dbReference type="GO" id="GO:0005525">
    <property type="term" value="F:GTP binding"/>
    <property type="evidence" value="ECO:0007669"/>
    <property type="project" value="UniProtKB-KW"/>
</dbReference>
<dbReference type="KEGG" id="lcf:108897812"/>
<dbReference type="Gene3D" id="3.40.50.300">
    <property type="entry name" value="P-loop containing nucleotide triphosphate hydrolases"/>
    <property type="match status" value="1"/>
</dbReference>
<keyword evidence="4" id="KW-0472">Membrane</keyword>
<dbReference type="PRINTS" id="PR00449">
    <property type="entry name" value="RASTRNSFRMNG"/>
</dbReference>
<keyword evidence="2" id="KW-0547">Nucleotide-binding</keyword>
<reference evidence="14" key="1">
    <citation type="submission" date="2025-08" db="UniProtKB">
        <authorList>
            <consortium name="RefSeq"/>
        </authorList>
    </citation>
    <scope>IDENTIFICATION</scope>
    <source>
        <tissue evidence="14">Brain</tissue>
    </source>
</reference>
<dbReference type="GO" id="GO:0012505">
    <property type="term" value="C:endomembrane system"/>
    <property type="evidence" value="ECO:0007669"/>
    <property type="project" value="UniProtKB-SubCell"/>
</dbReference>
<evidence type="ECO:0000256" key="2">
    <source>
        <dbReference type="ARBA" id="ARBA00022741"/>
    </source>
</evidence>
<dbReference type="PROSITE" id="PS51420">
    <property type="entry name" value="RHO"/>
    <property type="match status" value="1"/>
</dbReference>
<dbReference type="FunFam" id="3.40.50.300:FF:000067">
    <property type="entry name" value="ras-related protein RABA1f"/>
    <property type="match status" value="1"/>
</dbReference>
<comment type="subunit">
    <text evidence="11">Interacts (GTP-bound form) with RAB11FIP1, RAB11FIP2, RAB11FIP3 and RAB11FIP4. Interacts (via the hypervariable C-terminal region) with ITGB1 (via the cytoplasmic region); the interaction is GTP-dependent. Interacts with ITGAV. Associates with the integrin alpha-V/beta-1 heterodimer. Interacts with VPS33B.</text>
</comment>
<evidence type="ECO:0000256" key="3">
    <source>
        <dbReference type="ARBA" id="ARBA00023134"/>
    </source>
</evidence>
<dbReference type="Pfam" id="PF00071">
    <property type="entry name" value="Ras"/>
    <property type="match status" value="1"/>
</dbReference>
<dbReference type="PROSITE" id="PS51421">
    <property type="entry name" value="RAS"/>
    <property type="match status" value="1"/>
</dbReference>
<dbReference type="PANTHER" id="PTHR47979">
    <property type="entry name" value="DRAB11-RELATED"/>
    <property type="match status" value="1"/>
</dbReference>
<dbReference type="RefSeq" id="XP_018553119.1">
    <property type="nucleotide sequence ID" value="XM_018697603.2"/>
</dbReference>
<evidence type="ECO:0000256" key="9">
    <source>
        <dbReference type="ARBA" id="ARBA00039508"/>
    </source>
</evidence>
<dbReference type="SUPFAM" id="SSF52540">
    <property type="entry name" value="P-loop containing nucleoside triphosphate hydrolases"/>
    <property type="match status" value="1"/>
</dbReference>
<evidence type="ECO:0000256" key="12">
    <source>
        <dbReference type="SAM" id="MobiDB-lite"/>
    </source>
</evidence>
<keyword evidence="3" id="KW-0342">GTP-binding</keyword>
<sequence length="211" mass="23461">MGSDDSYNFVFKVVLIGESGVGKSNLLSRFTKNEFSHDSRTTIGVEFSTRTVQLDNFTIKAQIWDTAGLERYRAITSAYYRGAVGALLVYDVSKHLTYESVERWLKELYEHADPHIVVMLVGNKRDLESLRTVPTEEAKDFAEKRGLMFMETSALDSTNVEAAFSEVLTAIQRKVASREVTRGSISAVTLSSPIGPSGEAQEERRGCCKSS</sequence>
<proteinExistence type="inferred from homology"/>
<evidence type="ECO:0000256" key="1">
    <source>
        <dbReference type="ARBA" id="ARBA00006270"/>
    </source>
</evidence>
<dbReference type="GO" id="GO:0003924">
    <property type="term" value="F:GTPase activity"/>
    <property type="evidence" value="ECO:0007669"/>
    <property type="project" value="InterPro"/>
</dbReference>
<evidence type="ECO:0000256" key="11">
    <source>
        <dbReference type="ARBA" id="ARBA00064728"/>
    </source>
</evidence>
<accession>A0AAJ7QDG3</accession>
<dbReference type="SMART" id="SM00173">
    <property type="entry name" value="RAS"/>
    <property type="match status" value="1"/>
</dbReference>